<keyword evidence="1" id="KW-0472">Membrane</keyword>
<dbReference type="STRING" id="1410606.T478_1279"/>
<dbReference type="GeneID" id="24817158"/>
<protein>
    <submittedName>
        <fullName evidence="2">Uncharacterized protein</fullName>
    </submittedName>
</protein>
<dbReference type="Proteomes" id="UP000030944">
    <property type="component" value="Chromosome"/>
</dbReference>
<reference evidence="3 5" key="3">
    <citation type="submission" date="2018-04" db="EMBL/GenBank/DDBJ databases">
        <title>Transcriptomics of ammonia oxidizing archaea.</title>
        <authorList>
            <person name="Carini P."/>
        </authorList>
    </citation>
    <scope>NUCLEOTIDE SEQUENCE [LARGE SCALE GENOMIC DNA]</scope>
    <source>
        <strain evidence="3 5">U25</strain>
    </source>
</reference>
<dbReference type="Proteomes" id="UP000241022">
    <property type="component" value="Unassembled WGS sequence"/>
</dbReference>
<feature type="transmembrane region" description="Helical" evidence="1">
    <location>
        <begin position="127"/>
        <end position="150"/>
    </location>
</feature>
<gene>
    <name evidence="3" type="ORF">A7X95_07345</name>
    <name evidence="2" type="ORF">T478_1279</name>
</gene>
<accession>A0A0A7V106</accession>
<name>A0A0A7V106_9ARCH</name>
<reference evidence="3" key="2">
    <citation type="submission" date="2016-05" db="EMBL/GenBank/DDBJ databases">
        <authorList>
            <person name="Lavstsen T."/>
            <person name="Jespersen J.S."/>
        </authorList>
    </citation>
    <scope>NUCLEOTIDE SEQUENCE [LARGE SCALE GENOMIC DNA]</scope>
    <source>
        <strain evidence="3">U25</strain>
    </source>
</reference>
<dbReference type="HOGENOM" id="CLU_1691468_0_0_2"/>
<keyword evidence="5" id="KW-1185">Reference proteome</keyword>
<keyword evidence="1" id="KW-0812">Transmembrane</keyword>
<feature type="transmembrane region" description="Helical" evidence="1">
    <location>
        <begin position="7"/>
        <end position="25"/>
    </location>
</feature>
<dbReference type="KEGG" id="nbv:T478_1279"/>
<dbReference type="RefSeq" id="WP_048106122.1">
    <property type="nucleotide sequence ID" value="NZ_CP007026.1"/>
</dbReference>
<reference evidence="2 4" key="1">
    <citation type="journal article" date="2015" name="Proc. Natl. Acad. Sci. U.S.A.">
        <title>Genomic and proteomic characterization of "Candidatus Nitrosopelagicus brevis": An ammonia-oxidizing archaeon from the open ocean.</title>
        <authorList>
            <person name="Santoro A.E."/>
            <person name="Dupont C.L."/>
            <person name="Richter R.A."/>
            <person name="Craig M.T."/>
            <person name="Carini P."/>
            <person name="McIlvin M.R."/>
            <person name="Yang Y."/>
            <person name="Orsi W.D."/>
            <person name="Moran D.M."/>
            <person name="Saito M.A."/>
        </authorList>
    </citation>
    <scope>NUCLEOTIDE SEQUENCE [LARGE SCALE GENOMIC DNA]</scope>
    <source>
        <strain evidence="2">CN25</strain>
        <strain evidence="4">V2</strain>
    </source>
</reference>
<proteinExistence type="predicted"/>
<evidence type="ECO:0000313" key="3">
    <source>
        <dbReference type="EMBL" id="PTL87118.1"/>
    </source>
</evidence>
<evidence type="ECO:0000256" key="1">
    <source>
        <dbReference type="SAM" id="Phobius"/>
    </source>
</evidence>
<evidence type="ECO:0000313" key="2">
    <source>
        <dbReference type="EMBL" id="AJA91876.1"/>
    </source>
</evidence>
<evidence type="ECO:0000313" key="5">
    <source>
        <dbReference type="Proteomes" id="UP000241022"/>
    </source>
</evidence>
<evidence type="ECO:0000313" key="4">
    <source>
        <dbReference type="Proteomes" id="UP000030944"/>
    </source>
</evidence>
<organism evidence="2 4">
    <name type="scientific">Candidatus Nitrosopelagicus brevis</name>
    <dbReference type="NCBI Taxonomy" id="1410606"/>
    <lineage>
        <taxon>Archaea</taxon>
        <taxon>Nitrososphaerota</taxon>
    </lineage>
</organism>
<keyword evidence="1" id="KW-1133">Transmembrane helix</keyword>
<dbReference type="EMBL" id="LXWN01000003">
    <property type="protein sequence ID" value="PTL87118.1"/>
    <property type="molecule type" value="Genomic_DNA"/>
</dbReference>
<dbReference type="AlphaFoldDB" id="A0A0A7V106"/>
<dbReference type="EMBL" id="CP007026">
    <property type="protein sequence ID" value="AJA91876.1"/>
    <property type="molecule type" value="Genomic_DNA"/>
</dbReference>
<sequence>MLNKFTIIGIIIGSAISILGASSMVTSLNSPNEIQEDTATFGIGDFDKINFNAPANSSQSLIITGDSFDVKITTPDSSNDVNASFKNKANLSWTSITAGQTIITIQNTGDSEFTESYKFELERDPLFFTYSILVIIAGVVIIGFSAGFSARKPKGF</sequence>